<dbReference type="InterPro" id="IPR016162">
    <property type="entry name" value="Ald_DH_N"/>
</dbReference>
<evidence type="ECO:0000256" key="1">
    <source>
        <dbReference type="ARBA" id="ARBA00023002"/>
    </source>
</evidence>
<feature type="domain" description="Aldehyde dehydrogenase" evidence="2">
    <location>
        <begin position="54"/>
        <end position="493"/>
    </location>
</feature>
<gene>
    <name evidence="3" type="ORF">GCM10022267_83500</name>
</gene>
<evidence type="ECO:0000313" key="4">
    <source>
        <dbReference type="Proteomes" id="UP001500711"/>
    </source>
</evidence>
<name>A0ABP7C908_9PSEU</name>
<dbReference type="RefSeq" id="WP_346136520.1">
    <property type="nucleotide sequence ID" value="NZ_BAABBE010000045.1"/>
</dbReference>
<protein>
    <submittedName>
        <fullName evidence="3">Aldehyde dehydrogenase</fullName>
    </submittedName>
</protein>
<dbReference type="Proteomes" id="UP001500711">
    <property type="component" value="Unassembled WGS sequence"/>
</dbReference>
<comment type="caution">
    <text evidence="3">The sequence shown here is derived from an EMBL/GenBank/DDBJ whole genome shotgun (WGS) entry which is preliminary data.</text>
</comment>
<dbReference type="InterPro" id="IPR016161">
    <property type="entry name" value="Ald_DH/histidinol_DH"/>
</dbReference>
<keyword evidence="1" id="KW-0560">Oxidoreductase</keyword>
<evidence type="ECO:0000259" key="2">
    <source>
        <dbReference type="Pfam" id="PF00171"/>
    </source>
</evidence>
<keyword evidence="4" id="KW-1185">Reference proteome</keyword>
<evidence type="ECO:0000313" key="3">
    <source>
        <dbReference type="EMBL" id="GAA3683967.1"/>
    </source>
</evidence>
<dbReference type="Gene3D" id="3.40.605.10">
    <property type="entry name" value="Aldehyde Dehydrogenase, Chain A, domain 1"/>
    <property type="match status" value="1"/>
</dbReference>
<dbReference type="EMBL" id="BAABBE010000045">
    <property type="protein sequence ID" value="GAA3683967.1"/>
    <property type="molecule type" value="Genomic_DNA"/>
</dbReference>
<sequence length="543" mass="58962">MRSYDPYVGGADLRVRETVHCLRASVMLRDFLPSLVLKRELDRGRRHDAENHPSVVARCGVADEAIVAEAIKAAAAAAPEWAAYPLDVRMRLVGDLHDQVRDRHDEFVDVLIAEGHPRLLAEWEVACVLQESCAQTREWVRGELHREYRSQSRRLALIRRPDGVVAFSPPRNAAAANSALAIYALAAGNTLVMKAPRSTPLGVMYFWRDVVAPLLDEIGAPPGTLNIVCGNPSAIIRQWLDSPLIDDIFFMGSTEQGLPLGVEAARRNKKVILELSGNDGVVVWRDADLDRAAEALTECFYGSGQICMVPKHAVVHPAVAEELLDRLRVLAGRIRPGYPEDAGTLLSPVVKSDMYFAYLNDAVAAGAAVLCGGNRIDVDGQRSTTGAFIEPTVLRLDGLARASRVQAVIEETFFPLLPVVVPEPDDDRSLLGRIIDFVNSNRYGLRNSLWAADSAVIEEFTKRVTNCGQVKVNDSHIGCVPYLASHGGTGLSSDSCGELNYVALRTSHLQGISVGTGIDPGRAVFESPLRPMSMPTGPGGVRG</sequence>
<dbReference type="PANTHER" id="PTHR43353:SF5">
    <property type="entry name" value="SUCCINATE-SEMIALDEHYDE DEHYDROGENASE, MITOCHONDRIAL"/>
    <property type="match status" value="1"/>
</dbReference>
<proteinExistence type="predicted"/>
<dbReference type="InterPro" id="IPR015590">
    <property type="entry name" value="Aldehyde_DH_dom"/>
</dbReference>
<dbReference type="SUPFAM" id="SSF53720">
    <property type="entry name" value="ALDH-like"/>
    <property type="match status" value="1"/>
</dbReference>
<dbReference type="Pfam" id="PF00171">
    <property type="entry name" value="Aldedh"/>
    <property type="match status" value="1"/>
</dbReference>
<dbReference type="PANTHER" id="PTHR43353">
    <property type="entry name" value="SUCCINATE-SEMIALDEHYDE DEHYDROGENASE, MITOCHONDRIAL"/>
    <property type="match status" value="1"/>
</dbReference>
<accession>A0ABP7C908</accession>
<reference evidence="4" key="1">
    <citation type="journal article" date="2019" name="Int. J. Syst. Evol. Microbiol.">
        <title>The Global Catalogue of Microorganisms (GCM) 10K type strain sequencing project: providing services to taxonomists for standard genome sequencing and annotation.</title>
        <authorList>
            <consortium name="The Broad Institute Genomics Platform"/>
            <consortium name="The Broad Institute Genome Sequencing Center for Infectious Disease"/>
            <person name="Wu L."/>
            <person name="Ma J."/>
        </authorList>
    </citation>
    <scope>NUCLEOTIDE SEQUENCE [LARGE SCALE GENOMIC DNA]</scope>
    <source>
        <strain evidence="4">JCM 17494</strain>
    </source>
</reference>
<dbReference type="Gene3D" id="3.40.309.10">
    <property type="entry name" value="Aldehyde Dehydrogenase, Chain A, domain 2"/>
    <property type="match status" value="1"/>
</dbReference>
<organism evidence="3 4">
    <name type="scientific">Lentzea roselyniae</name>
    <dbReference type="NCBI Taxonomy" id="531940"/>
    <lineage>
        <taxon>Bacteria</taxon>
        <taxon>Bacillati</taxon>
        <taxon>Actinomycetota</taxon>
        <taxon>Actinomycetes</taxon>
        <taxon>Pseudonocardiales</taxon>
        <taxon>Pseudonocardiaceae</taxon>
        <taxon>Lentzea</taxon>
    </lineage>
</organism>
<dbReference type="InterPro" id="IPR050740">
    <property type="entry name" value="Aldehyde_DH_Superfamily"/>
</dbReference>
<dbReference type="InterPro" id="IPR016163">
    <property type="entry name" value="Ald_DH_C"/>
</dbReference>